<dbReference type="PANTHER" id="PTHR42693:SF53">
    <property type="entry name" value="ENDO-4-O-SULFATASE"/>
    <property type="match status" value="1"/>
</dbReference>
<dbReference type="SUPFAM" id="SSF53649">
    <property type="entry name" value="Alkaline phosphatase-like"/>
    <property type="match status" value="1"/>
</dbReference>
<organism evidence="6">
    <name type="scientific">marine sediment metagenome</name>
    <dbReference type="NCBI Taxonomy" id="412755"/>
    <lineage>
        <taxon>unclassified sequences</taxon>
        <taxon>metagenomes</taxon>
        <taxon>ecological metagenomes</taxon>
    </lineage>
</organism>
<dbReference type="GO" id="GO:0046872">
    <property type="term" value="F:metal ion binding"/>
    <property type="evidence" value="ECO:0007669"/>
    <property type="project" value="UniProtKB-KW"/>
</dbReference>
<comment type="caution">
    <text evidence="6">The sequence shown here is derived from an EMBL/GenBank/DDBJ whole genome shotgun (WGS) entry which is preliminary data.</text>
</comment>
<dbReference type="PROSITE" id="PS51257">
    <property type="entry name" value="PROKAR_LIPOPROTEIN"/>
    <property type="match status" value="1"/>
</dbReference>
<name>A0A0F9R0T5_9ZZZZ</name>
<reference evidence="6" key="1">
    <citation type="journal article" date="2015" name="Nature">
        <title>Complex archaea that bridge the gap between prokaryotes and eukaryotes.</title>
        <authorList>
            <person name="Spang A."/>
            <person name="Saw J.H."/>
            <person name="Jorgensen S.L."/>
            <person name="Zaremba-Niedzwiedzka K."/>
            <person name="Martijn J."/>
            <person name="Lind A.E."/>
            <person name="van Eijk R."/>
            <person name="Schleper C."/>
            <person name="Guy L."/>
            <person name="Ettema T.J."/>
        </authorList>
    </citation>
    <scope>NUCLEOTIDE SEQUENCE</scope>
</reference>
<evidence type="ECO:0000256" key="4">
    <source>
        <dbReference type="ARBA" id="ARBA00022837"/>
    </source>
</evidence>
<protein>
    <recommendedName>
        <fullName evidence="5">Sulfatase N-terminal domain-containing protein</fullName>
    </recommendedName>
</protein>
<proteinExistence type="inferred from homology"/>
<dbReference type="PANTHER" id="PTHR42693">
    <property type="entry name" value="ARYLSULFATASE FAMILY MEMBER"/>
    <property type="match status" value="1"/>
</dbReference>
<dbReference type="Pfam" id="PF00884">
    <property type="entry name" value="Sulfatase"/>
    <property type="match status" value="1"/>
</dbReference>
<sequence>MDVYRIRFGNLVLAISMVLLASCKDNPKENKATESTSEKPNLLYIFPDQLRNAAIAINGEDPVYTPNLDQLAKEGIVLTNAIANFPLCSPSRAMLMTGKVPYNNSVLTNANSKRYEFDNSWQRDDVSFSDVLVKNGYDAGYVGKLHL</sequence>
<evidence type="ECO:0000313" key="6">
    <source>
        <dbReference type="EMBL" id="KKN18926.1"/>
    </source>
</evidence>
<keyword evidence="4" id="KW-0106">Calcium</keyword>
<evidence type="ECO:0000256" key="2">
    <source>
        <dbReference type="ARBA" id="ARBA00022723"/>
    </source>
</evidence>
<comment type="similarity">
    <text evidence="1">Belongs to the sulfatase family.</text>
</comment>
<dbReference type="GO" id="GO:0004065">
    <property type="term" value="F:arylsulfatase activity"/>
    <property type="evidence" value="ECO:0007669"/>
    <property type="project" value="TreeGrafter"/>
</dbReference>
<evidence type="ECO:0000256" key="3">
    <source>
        <dbReference type="ARBA" id="ARBA00022801"/>
    </source>
</evidence>
<keyword evidence="2" id="KW-0479">Metal-binding</keyword>
<dbReference type="InterPro" id="IPR024607">
    <property type="entry name" value="Sulfatase_CS"/>
</dbReference>
<gene>
    <name evidence="6" type="ORF">LCGC14_0950920</name>
</gene>
<keyword evidence="3" id="KW-0378">Hydrolase</keyword>
<dbReference type="AlphaFoldDB" id="A0A0F9R0T5"/>
<dbReference type="Gene3D" id="3.40.720.10">
    <property type="entry name" value="Alkaline Phosphatase, subunit A"/>
    <property type="match status" value="1"/>
</dbReference>
<dbReference type="PROSITE" id="PS00523">
    <property type="entry name" value="SULFATASE_1"/>
    <property type="match status" value="1"/>
</dbReference>
<dbReference type="InterPro" id="IPR050738">
    <property type="entry name" value="Sulfatase"/>
</dbReference>
<dbReference type="EMBL" id="LAZR01003382">
    <property type="protein sequence ID" value="KKN18926.1"/>
    <property type="molecule type" value="Genomic_DNA"/>
</dbReference>
<feature type="domain" description="Sulfatase N-terminal" evidence="5">
    <location>
        <begin position="40"/>
        <end position="147"/>
    </location>
</feature>
<accession>A0A0F9R0T5</accession>
<evidence type="ECO:0000259" key="5">
    <source>
        <dbReference type="Pfam" id="PF00884"/>
    </source>
</evidence>
<feature type="non-terminal residue" evidence="6">
    <location>
        <position position="147"/>
    </location>
</feature>
<dbReference type="InterPro" id="IPR017850">
    <property type="entry name" value="Alkaline_phosphatase_core_sf"/>
</dbReference>
<evidence type="ECO:0000256" key="1">
    <source>
        <dbReference type="ARBA" id="ARBA00008779"/>
    </source>
</evidence>
<dbReference type="InterPro" id="IPR000917">
    <property type="entry name" value="Sulfatase_N"/>
</dbReference>